<name>A0A8T1TU53_9STRA</name>
<gene>
    <name evidence="3" type="ORF">JG687_00015639</name>
</gene>
<evidence type="ECO:0000256" key="2">
    <source>
        <dbReference type="SAM" id="MobiDB-lite"/>
    </source>
</evidence>
<comment type="caution">
    <text evidence="3">The sequence shown here is derived from an EMBL/GenBank/DDBJ whole genome shotgun (WGS) entry which is preliminary data.</text>
</comment>
<dbReference type="VEuPathDB" id="FungiDB:PC110_g4404"/>
<keyword evidence="1" id="KW-0175">Coiled coil</keyword>
<accession>A0A8T1TU53</accession>
<evidence type="ECO:0000313" key="4">
    <source>
        <dbReference type="Proteomes" id="UP000688947"/>
    </source>
</evidence>
<dbReference type="OrthoDB" id="128583at2759"/>
<reference evidence="3" key="1">
    <citation type="submission" date="2021-01" db="EMBL/GenBank/DDBJ databases">
        <title>Phytophthora aleatoria, a newly-described species from Pinus radiata is distinct from Phytophthora cactorum isolates based on comparative genomics.</title>
        <authorList>
            <person name="Mcdougal R."/>
            <person name="Panda P."/>
            <person name="Williams N."/>
            <person name="Studholme D.J."/>
        </authorList>
    </citation>
    <scope>NUCLEOTIDE SEQUENCE</scope>
    <source>
        <strain evidence="3">NZFS 3830</strain>
    </source>
</reference>
<dbReference type="AlphaFoldDB" id="A0A8T1TU53"/>
<feature type="region of interest" description="Disordered" evidence="2">
    <location>
        <begin position="120"/>
        <end position="159"/>
    </location>
</feature>
<protein>
    <submittedName>
        <fullName evidence="3">Uncharacterized protein</fullName>
    </submittedName>
</protein>
<feature type="coiled-coil region" evidence="1">
    <location>
        <begin position="81"/>
        <end position="118"/>
    </location>
</feature>
<sequence>MLVPPFDGKQVDVRTQAVLKRRKLDLRTQNVVNMSLKMLRAPEPQKRPEGDFVDEKSGSKLLSYAEMLLDKIDKIEETRAKEIIKQAVKLAKRQAARAKEATRQAAKLVRKAATLSKTKEEEERVEMALHDKPKAKTTRKRLRQQCSVTSEPSSSTGSVRVAEVEVEVVETWVF</sequence>
<dbReference type="EMBL" id="JAENGZ010001422">
    <property type="protein sequence ID" value="KAG6948191.1"/>
    <property type="molecule type" value="Genomic_DNA"/>
</dbReference>
<evidence type="ECO:0000256" key="1">
    <source>
        <dbReference type="SAM" id="Coils"/>
    </source>
</evidence>
<dbReference type="Proteomes" id="UP000688947">
    <property type="component" value="Unassembled WGS sequence"/>
</dbReference>
<feature type="compositionally biased region" description="Basic and acidic residues" evidence="2">
    <location>
        <begin position="120"/>
        <end position="134"/>
    </location>
</feature>
<evidence type="ECO:0000313" key="3">
    <source>
        <dbReference type="EMBL" id="KAG6948191.1"/>
    </source>
</evidence>
<feature type="compositionally biased region" description="Low complexity" evidence="2">
    <location>
        <begin position="147"/>
        <end position="159"/>
    </location>
</feature>
<organism evidence="3 4">
    <name type="scientific">Phytophthora cactorum</name>
    <dbReference type="NCBI Taxonomy" id="29920"/>
    <lineage>
        <taxon>Eukaryota</taxon>
        <taxon>Sar</taxon>
        <taxon>Stramenopiles</taxon>
        <taxon>Oomycota</taxon>
        <taxon>Peronosporomycetes</taxon>
        <taxon>Peronosporales</taxon>
        <taxon>Peronosporaceae</taxon>
        <taxon>Phytophthora</taxon>
    </lineage>
</organism>
<proteinExistence type="predicted"/>